<reference evidence="2 3" key="1">
    <citation type="journal article" date="2024" name="IMA Fungus">
        <title>IMA Genome - F19 : A genome assembly and annotation guide to empower mycologists, including annotated draft genome sequences of Ceratocystis pirilliformis, Diaporthe australafricana, Fusarium ophioides, Paecilomyces lecythidis, and Sporothrix stenoceras.</title>
        <authorList>
            <person name="Aylward J."/>
            <person name="Wilson A.M."/>
            <person name="Visagie C.M."/>
            <person name="Spraker J."/>
            <person name="Barnes I."/>
            <person name="Buitendag C."/>
            <person name="Ceriani C."/>
            <person name="Del Mar Angel L."/>
            <person name="du Plessis D."/>
            <person name="Fuchs T."/>
            <person name="Gasser K."/>
            <person name="Kramer D."/>
            <person name="Li W."/>
            <person name="Munsamy K."/>
            <person name="Piso A."/>
            <person name="Price J.L."/>
            <person name="Sonnekus B."/>
            <person name="Thomas C."/>
            <person name="van der Nest A."/>
            <person name="van Dijk A."/>
            <person name="van Heerden A."/>
            <person name="van Vuuren N."/>
            <person name="Yilmaz N."/>
            <person name="Duong T.A."/>
            <person name="van der Merwe N.A."/>
            <person name="Wingfield M.J."/>
            <person name="Wingfield B.D."/>
        </authorList>
    </citation>
    <scope>NUCLEOTIDE SEQUENCE [LARGE SCALE GENOMIC DNA]</scope>
    <source>
        <strain evidence="2 3">CMW 18300</strain>
    </source>
</reference>
<sequence>MSRVIDQLPEPAYMREKKVIVTSRSRSGTFSLYQALQMLGYRPYHMFEVVQSTTHMGIFEEALNAKYFGVGKPYGKAEFDKWFADYDTLVEIPAFFVEDIIAAYPDATFIHVDRDVEKWALSVTNILGTVEPLLDATSMKLMATYDLFIRRYISLHVMMLRVLCNDRKTSDPVAKKTLKDDYLELTEQVKTLVPKEKLGYFSLEDGFGWEEICPLLGKPIPEQRYPRGNAPKEFEALTMKLLGPSFKKAAAIVITTILIPLIGFGSWYYRSRR</sequence>
<dbReference type="PANTHER" id="PTHR36978:SF4">
    <property type="entry name" value="P-LOOP CONTAINING NUCLEOSIDE TRIPHOSPHATE HYDROLASE PROTEIN"/>
    <property type="match status" value="1"/>
</dbReference>
<evidence type="ECO:0000313" key="2">
    <source>
        <dbReference type="EMBL" id="KAL1867876.1"/>
    </source>
</evidence>
<comment type="caution">
    <text evidence="2">The sequence shown here is derived from an EMBL/GenBank/DDBJ whole genome shotgun (WGS) entry which is preliminary data.</text>
</comment>
<keyword evidence="1" id="KW-0812">Transmembrane</keyword>
<dbReference type="Proteomes" id="UP001583177">
    <property type="component" value="Unassembled WGS sequence"/>
</dbReference>
<gene>
    <name evidence="2" type="ORF">Daus18300_006151</name>
</gene>
<dbReference type="EMBL" id="JAWRVE010000048">
    <property type="protein sequence ID" value="KAL1867876.1"/>
    <property type="molecule type" value="Genomic_DNA"/>
</dbReference>
<keyword evidence="3" id="KW-1185">Reference proteome</keyword>
<feature type="transmembrane region" description="Helical" evidence="1">
    <location>
        <begin position="249"/>
        <end position="269"/>
    </location>
</feature>
<keyword evidence="1" id="KW-0472">Membrane</keyword>
<evidence type="ECO:0000256" key="1">
    <source>
        <dbReference type="SAM" id="Phobius"/>
    </source>
</evidence>
<evidence type="ECO:0000313" key="3">
    <source>
        <dbReference type="Proteomes" id="UP001583177"/>
    </source>
</evidence>
<dbReference type="SUPFAM" id="SSF52540">
    <property type="entry name" value="P-loop containing nucleoside triphosphate hydrolases"/>
    <property type="match status" value="1"/>
</dbReference>
<protein>
    <recommendedName>
        <fullName evidence="4">NAD dependent epimerase/dehydratase</fullName>
    </recommendedName>
</protein>
<proteinExistence type="predicted"/>
<evidence type="ECO:0008006" key="4">
    <source>
        <dbReference type="Google" id="ProtNLM"/>
    </source>
</evidence>
<dbReference type="PANTHER" id="PTHR36978">
    <property type="entry name" value="P-LOOP CONTAINING NUCLEOTIDE TRIPHOSPHATE HYDROLASE"/>
    <property type="match status" value="1"/>
</dbReference>
<keyword evidence="1" id="KW-1133">Transmembrane helix</keyword>
<dbReference type="Pfam" id="PF17784">
    <property type="entry name" value="Sulfotransfer_4"/>
    <property type="match status" value="1"/>
</dbReference>
<dbReference type="InterPro" id="IPR040632">
    <property type="entry name" value="Sulfotransfer_4"/>
</dbReference>
<dbReference type="InterPro" id="IPR027417">
    <property type="entry name" value="P-loop_NTPase"/>
</dbReference>
<dbReference type="Gene3D" id="3.40.50.300">
    <property type="entry name" value="P-loop containing nucleotide triphosphate hydrolases"/>
    <property type="match status" value="1"/>
</dbReference>
<accession>A0ABR3WW19</accession>
<organism evidence="2 3">
    <name type="scientific">Diaporthe australafricana</name>
    <dbReference type="NCBI Taxonomy" id="127596"/>
    <lineage>
        <taxon>Eukaryota</taxon>
        <taxon>Fungi</taxon>
        <taxon>Dikarya</taxon>
        <taxon>Ascomycota</taxon>
        <taxon>Pezizomycotina</taxon>
        <taxon>Sordariomycetes</taxon>
        <taxon>Sordariomycetidae</taxon>
        <taxon>Diaporthales</taxon>
        <taxon>Diaporthaceae</taxon>
        <taxon>Diaporthe</taxon>
    </lineage>
</organism>
<name>A0ABR3WW19_9PEZI</name>